<evidence type="ECO:0000313" key="4">
    <source>
        <dbReference type="Proteomes" id="UP000169453"/>
    </source>
</evidence>
<name>H9ZXR1_9REOV</name>
<reference evidence="3 4" key="1">
    <citation type="journal article" date="2012" name="PLoS ONE">
        <title>Full Genome Sequencing and Genetic Characterization of Eubenangee Viruses Identify Pata Virus as a Distinct Species within the Genus Orbivirus.</title>
        <authorList>
            <person name="Belaganahalli M.N."/>
            <person name="Maan S."/>
            <person name="Maan N.S."/>
            <person name="Nomikou K."/>
            <person name="Pritchard I."/>
            <person name="Lunt R."/>
            <person name="Kirkland P.D."/>
            <person name="Attoui H."/>
            <person name="Brownlie J."/>
            <person name="Mertens P.P."/>
        </authorList>
    </citation>
    <scope>NUCLEOTIDE SEQUENCE [LARGE SCALE GENOMIC DNA]</scope>
    <source>
        <strain evidence="3">AUS1978/03</strain>
    </source>
</reference>
<evidence type="ECO:0000313" key="3">
    <source>
        <dbReference type="EMBL" id="AFH41508.1"/>
    </source>
</evidence>
<keyword evidence="2" id="KW-1133">Transmembrane helix</keyword>
<dbReference type="Proteomes" id="UP000169453">
    <property type="component" value="Genome"/>
</dbReference>
<feature type="transmembrane region" description="Helical" evidence="2">
    <location>
        <begin position="167"/>
        <end position="189"/>
    </location>
</feature>
<protein>
    <submittedName>
        <fullName evidence="3">NS3</fullName>
    </submittedName>
</protein>
<accession>H9ZXR1</accession>
<sequence length="242" mass="26502">MLSELAARFEAEKKSCQIQEEEIIDMSSMEESALVRYSSPPNYVPIYPSAPSVQPASELSLSILNNAMTNNTGATNAQKEEKCAYGAMAEAFRDSTTVQHIKLRVNTNILPRLQHELTGKKRKRFLVHSAMLGSAAVAALTSVSSLVKDINIVIPSKTNGTNTPLEIPSWFASFSTVFNLINLVATGAMMACARIERSLDCSIAMLRKEIMKKQSYNDAVRMSVQDGTDVAKLLEQAEGVPR</sequence>
<dbReference type="EMBL" id="JQ070375">
    <property type="protein sequence ID" value="AFH41508.1"/>
    <property type="molecule type" value="Genomic_RNA"/>
</dbReference>
<dbReference type="InterPro" id="IPR002565">
    <property type="entry name" value="Orbi_NS3"/>
</dbReference>
<evidence type="ECO:0000256" key="2">
    <source>
        <dbReference type="SAM" id="Phobius"/>
    </source>
</evidence>
<evidence type="ECO:0000256" key="1">
    <source>
        <dbReference type="ARBA" id="ARBA00006302"/>
    </source>
</evidence>
<keyword evidence="2" id="KW-0812">Transmembrane</keyword>
<organism evidence="3 4">
    <name type="scientific">Tilligerry virus</name>
    <dbReference type="NCBI Taxonomy" id="1170505"/>
    <lineage>
        <taxon>Viruses</taxon>
        <taxon>Riboviria</taxon>
        <taxon>Orthornavirae</taxon>
        <taxon>Duplornaviricota</taxon>
        <taxon>Resentoviricetes</taxon>
        <taxon>Reovirales</taxon>
        <taxon>Sedoreoviridae</taxon>
        <taxon>Orbivirus</taxon>
        <taxon>Orbivirus eubenangeense</taxon>
        <taxon>Eubenangee virus</taxon>
    </lineage>
</organism>
<feature type="transmembrane region" description="Helical" evidence="2">
    <location>
        <begin position="125"/>
        <end position="147"/>
    </location>
</feature>
<dbReference type="Pfam" id="PF01616">
    <property type="entry name" value="Orbi_NS3"/>
    <property type="match status" value="1"/>
</dbReference>
<proteinExistence type="inferred from homology"/>
<comment type="similarity">
    <text evidence="1">Belongs to the orbivirus NS3 family.</text>
</comment>
<keyword evidence="2" id="KW-0472">Membrane</keyword>